<protein>
    <submittedName>
        <fullName evidence="1">Uncharacterized protein</fullName>
    </submittedName>
</protein>
<dbReference type="Proteomes" id="UP000219914">
    <property type="component" value="Unassembled WGS sequence"/>
</dbReference>
<name>A0ABX4JGY8_9HYPH</name>
<accession>A0ABX4JGY8</accession>
<reference evidence="1 2" key="1">
    <citation type="submission" date="2017-09" db="EMBL/GenBank/DDBJ databases">
        <title>Comparative genomics of rhizobia isolated from Phaseolus vulgaris in China.</title>
        <authorList>
            <person name="Tong W."/>
        </authorList>
    </citation>
    <scope>NUCLEOTIDE SEQUENCE [LARGE SCALE GENOMIC DNA]</scope>
    <source>
        <strain evidence="1 2">FH14</strain>
    </source>
</reference>
<sequence>MIRLCRAILENRHEIVSLHDEPGGSRLSVTPDIQMQHIMLFEVRTFQSDETEQKPPVLSVRIKRKQLLALLMTELWKLYRFHKELSFQRDRPQFSSADALLQLNAEWDNHPHLGPSLLK</sequence>
<gene>
    <name evidence="1" type="ORF">CO674_33775</name>
</gene>
<evidence type="ECO:0000313" key="1">
    <source>
        <dbReference type="EMBL" id="PDT19305.1"/>
    </source>
</evidence>
<dbReference type="EMBL" id="NWSY01000054">
    <property type="protein sequence ID" value="PDT19305.1"/>
    <property type="molecule type" value="Genomic_DNA"/>
</dbReference>
<organism evidence="1 2">
    <name type="scientific">Rhizobium hidalgonense</name>
    <dbReference type="NCBI Taxonomy" id="1538159"/>
    <lineage>
        <taxon>Bacteria</taxon>
        <taxon>Pseudomonadati</taxon>
        <taxon>Pseudomonadota</taxon>
        <taxon>Alphaproteobacteria</taxon>
        <taxon>Hyphomicrobiales</taxon>
        <taxon>Rhizobiaceae</taxon>
        <taxon>Rhizobium/Agrobacterium group</taxon>
        <taxon>Rhizobium</taxon>
    </lineage>
</organism>
<keyword evidence="2" id="KW-1185">Reference proteome</keyword>
<evidence type="ECO:0000313" key="2">
    <source>
        <dbReference type="Proteomes" id="UP000219914"/>
    </source>
</evidence>
<proteinExistence type="predicted"/>
<comment type="caution">
    <text evidence="1">The sequence shown here is derived from an EMBL/GenBank/DDBJ whole genome shotgun (WGS) entry which is preliminary data.</text>
</comment>